<dbReference type="HOGENOM" id="CLU_3104608_0_0_9"/>
<dbReference type="AlphaFoldDB" id="D1PQ30"/>
<organism evidence="1 2">
    <name type="scientific">Subdoligranulum variabile DSM 15176</name>
    <dbReference type="NCBI Taxonomy" id="411471"/>
    <lineage>
        <taxon>Bacteria</taxon>
        <taxon>Bacillati</taxon>
        <taxon>Bacillota</taxon>
        <taxon>Clostridia</taxon>
        <taxon>Eubacteriales</taxon>
        <taxon>Oscillospiraceae</taxon>
        <taxon>Subdoligranulum</taxon>
    </lineage>
</organism>
<evidence type="ECO:0000313" key="2">
    <source>
        <dbReference type="Proteomes" id="UP000003438"/>
    </source>
</evidence>
<keyword evidence="2" id="KW-1185">Reference proteome</keyword>
<reference evidence="1" key="1">
    <citation type="submission" date="2009-12" db="EMBL/GenBank/DDBJ databases">
        <authorList>
            <person name="Weinstock G."/>
            <person name="Sodergren E."/>
            <person name="Clifton S."/>
            <person name="Fulton L."/>
            <person name="Fulton B."/>
            <person name="Courtney L."/>
            <person name="Fronick C."/>
            <person name="Harrison M."/>
            <person name="Strong C."/>
            <person name="Farmer C."/>
            <person name="Delahaunty K."/>
            <person name="Markovic C."/>
            <person name="Hall O."/>
            <person name="Minx P."/>
            <person name="Tomlinson C."/>
            <person name="Mitreva M."/>
            <person name="Nelson J."/>
            <person name="Hou S."/>
            <person name="Wollam A."/>
            <person name="Pepin K.H."/>
            <person name="Johnson M."/>
            <person name="Bhonagiri V."/>
            <person name="Nash W.E."/>
            <person name="Warren W."/>
            <person name="Chinwalla A."/>
            <person name="Mardis E.R."/>
            <person name="Wilson R.K."/>
        </authorList>
    </citation>
    <scope>NUCLEOTIDE SEQUENCE [LARGE SCALE GENOMIC DNA]</scope>
    <source>
        <strain evidence="1">DSM 15176</strain>
    </source>
</reference>
<name>D1PQ30_9FIRM</name>
<dbReference type="STRING" id="411471.SUBVAR_06498"/>
<sequence>MQCALCTKSFLNQQLYYTICACHREYLDSAFYISICRISIIFIEVQTHYGI</sequence>
<evidence type="ECO:0000313" key="1">
    <source>
        <dbReference type="EMBL" id="EFB75222.1"/>
    </source>
</evidence>
<dbReference type="Proteomes" id="UP000003438">
    <property type="component" value="Unassembled WGS sequence"/>
</dbReference>
<protein>
    <submittedName>
        <fullName evidence="1">Uncharacterized protein</fullName>
    </submittedName>
</protein>
<gene>
    <name evidence="1" type="ORF">SUBVAR_06498</name>
</gene>
<dbReference type="EMBL" id="ACBY02000030">
    <property type="protein sequence ID" value="EFB75222.1"/>
    <property type="molecule type" value="Genomic_DNA"/>
</dbReference>
<proteinExistence type="predicted"/>
<accession>D1PQ30</accession>
<comment type="caution">
    <text evidence="1">The sequence shown here is derived from an EMBL/GenBank/DDBJ whole genome shotgun (WGS) entry which is preliminary data.</text>
</comment>